<gene>
    <name evidence="2" type="ordered locus">Nitsa_1152</name>
</gene>
<dbReference type="STRING" id="749222.Nitsa_1152"/>
<dbReference type="RefSeq" id="WP_013554096.1">
    <property type="nucleotide sequence ID" value="NC_014935.1"/>
</dbReference>
<protein>
    <recommendedName>
        <fullName evidence="1">DUF234 domain-containing protein</fullName>
    </recommendedName>
</protein>
<dbReference type="PANTHER" id="PTHR34704:SF1">
    <property type="entry name" value="ATPASE"/>
    <property type="match status" value="1"/>
</dbReference>
<reference evidence="3" key="2">
    <citation type="submission" date="2011-01" db="EMBL/GenBank/DDBJ databases">
        <title>The complete genome of Nitratifractor salsuginis DSM 16511.</title>
        <authorList>
            <consortium name="US DOE Joint Genome Institute (JGI-PGF)"/>
            <person name="Lucas S."/>
            <person name="Copeland A."/>
            <person name="Lapidus A."/>
            <person name="Bruce D."/>
            <person name="Goodwin L."/>
            <person name="Pitluck S."/>
            <person name="Kyrpides N."/>
            <person name="Mavromatis K."/>
            <person name="Ivanova N."/>
            <person name="Mikhailova N."/>
            <person name="Zeytun A."/>
            <person name="Detter J.C."/>
            <person name="Tapia R."/>
            <person name="Han C."/>
            <person name="Land M."/>
            <person name="Hauser L."/>
            <person name="Markowitz V."/>
            <person name="Cheng J.-F."/>
            <person name="Hugenholtz P."/>
            <person name="Woyke T."/>
            <person name="Wu D."/>
            <person name="Tindall B."/>
            <person name="Schuetze A."/>
            <person name="Brambilla E."/>
            <person name="Klenk H.-P."/>
            <person name="Eisen J.A."/>
        </authorList>
    </citation>
    <scope>NUCLEOTIDE SEQUENCE [LARGE SCALE GENOMIC DNA]</scope>
    <source>
        <strain evidence="3">DSM 16511 / JCM 12458 / E9I37-1</strain>
    </source>
</reference>
<feature type="domain" description="DUF234" evidence="1">
    <location>
        <begin position="161"/>
        <end position="247"/>
    </location>
</feature>
<evidence type="ECO:0000313" key="2">
    <source>
        <dbReference type="EMBL" id="ADV46405.1"/>
    </source>
</evidence>
<reference evidence="2 3" key="1">
    <citation type="journal article" date="2011" name="Stand. Genomic Sci.">
        <title>Complete genome sequence of Nitratifractor salsuginis type strain (E9I37-1).</title>
        <authorList>
            <person name="Anderson I."/>
            <person name="Sikorski J."/>
            <person name="Zeytun A."/>
            <person name="Nolan M."/>
            <person name="Lapidus A."/>
            <person name="Lucas S."/>
            <person name="Hammon N."/>
            <person name="Deshpande S."/>
            <person name="Cheng J.F."/>
            <person name="Tapia R."/>
            <person name="Han C."/>
            <person name="Goodwin L."/>
            <person name="Pitluck S."/>
            <person name="Liolios K."/>
            <person name="Pagani I."/>
            <person name="Ivanova N."/>
            <person name="Huntemann M."/>
            <person name="Mavromatis K."/>
            <person name="Ovchinikova G."/>
            <person name="Pati A."/>
            <person name="Chen A."/>
            <person name="Palaniappan K."/>
            <person name="Land M."/>
            <person name="Hauser L."/>
            <person name="Brambilla E.M."/>
            <person name="Ngatchou-Djao O.D."/>
            <person name="Rohde M."/>
            <person name="Tindall B.J."/>
            <person name="Goker M."/>
            <person name="Detter J.C."/>
            <person name="Woyke T."/>
            <person name="Bristow J."/>
            <person name="Eisen J.A."/>
            <person name="Markowitz V."/>
            <person name="Hugenholtz P."/>
            <person name="Klenk H.P."/>
            <person name="Kyrpides N.C."/>
        </authorList>
    </citation>
    <scope>NUCLEOTIDE SEQUENCE [LARGE SCALE GENOMIC DNA]</scope>
    <source>
        <strain evidence="3">DSM 16511 / JCM 12458 / E9I37-1</strain>
    </source>
</reference>
<proteinExistence type="predicted"/>
<organism evidence="2 3">
    <name type="scientific">Nitratifractor salsuginis (strain DSM 16511 / JCM 12458 / E9I37-1)</name>
    <dbReference type="NCBI Taxonomy" id="749222"/>
    <lineage>
        <taxon>Bacteria</taxon>
        <taxon>Pseudomonadati</taxon>
        <taxon>Campylobacterota</taxon>
        <taxon>Epsilonproteobacteria</taxon>
        <taxon>Campylobacterales</taxon>
        <taxon>Sulfurovaceae</taxon>
        <taxon>Nitratifractor</taxon>
    </lineage>
</organism>
<sequence length="307" mass="36405">MAHLKEGRIRQQLIAFQQRFPYLSLAQLLEYFAVFGGREEGVHFEFFEDLEQSVERIYGRKYARSREWIRPSYLLEEPYRRLLIAVAKGDGKLHNVLRRARLDERTGGRLIDELVCLGVLRFEESREAPLHSRPGRWLPRELRRYRIQDKLRFRRPFDRFWFGFVAPFAGDLERGKTQRFMEGYRQHRDRAFSLLFEQLSAELLELHFAGEDPLSSLGSYWDLHNEFDLLVLTESGELILGECKYKGRPVCAKELHKLREKAKVSGLKVSRYALFSLSGFSRELRERRQGDLLLFELEDFRRLLEAG</sequence>
<evidence type="ECO:0000259" key="1">
    <source>
        <dbReference type="Pfam" id="PF03008"/>
    </source>
</evidence>
<name>E6WY31_NITSE</name>
<accession>E6WY31</accession>
<dbReference type="HOGENOM" id="CLU_071283_0_0_7"/>
<dbReference type="Proteomes" id="UP000008633">
    <property type="component" value="Chromosome"/>
</dbReference>
<dbReference type="eggNOG" id="COG1672">
    <property type="taxonomic scope" value="Bacteria"/>
</dbReference>
<dbReference type="EMBL" id="CP002452">
    <property type="protein sequence ID" value="ADV46405.1"/>
    <property type="molecule type" value="Genomic_DNA"/>
</dbReference>
<dbReference type="InterPro" id="IPR004256">
    <property type="entry name" value="DUF234"/>
</dbReference>
<keyword evidence="3" id="KW-1185">Reference proteome</keyword>
<dbReference type="KEGG" id="nsa:Nitsa_1152"/>
<dbReference type="AlphaFoldDB" id="E6WY31"/>
<dbReference type="Pfam" id="PF03008">
    <property type="entry name" value="DUF234"/>
    <property type="match status" value="1"/>
</dbReference>
<dbReference type="PANTHER" id="PTHR34704">
    <property type="entry name" value="ATPASE"/>
    <property type="match status" value="1"/>
</dbReference>
<evidence type="ECO:0000313" key="3">
    <source>
        <dbReference type="Proteomes" id="UP000008633"/>
    </source>
</evidence>